<dbReference type="Proteomes" id="UP000028999">
    <property type="component" value="Unassembled WGS sequence"/>
</dbReference>
<evidence type="ECO:0000313" key="2">
    <source>
        <dbReference type="EMBL" id="CAF1920539.1"/>
    </source>
</evidence>
<dbReference type="AlphaFoldDB" id="A0A078I3D8"/>
<dbReference type="STRING" id="3708.A0A078I3D8"/>
<keyword evidence="1" id="KW-0732">Signal</keyword>
<gene>
    <name evidence="3" type="primary">BnaA02g29960D</name>
    <name evidence="2" type="ORF">DARMORV10_C02P55810.1</name>
    <name evidence="3" type="ORF">GSBRNA2T00080050001</name>
</gene>
<keyword evidence="4" id="KW-1185">Reference proteome</keyword>
<reference evidence="3 4" key="1">
    <citation type="journal article" date="2014" name="Science">
        <title>Plant genetics. Early allopolyploid evolution in the post-Neolithic Brassica napus oilseed genome.</title>
        <authorList>
            <person name="Chalhoub B."/>
            <person name="Denoeud F."/>
            <person name="Liu S."/>
            <person name="Parkin I.A."/>
            <person name="Tang H."/>
            <person name="Wang X."/>
            <person name="Chiquet J."/>
            <person name="Belcram H."/>
            <person name="Tong C."/>
            <person name="Samans B."/>
            <person name="Correa M."/>
            <person name="Da Silva C."/>
            <person name="Just J."/>
            <person name="Falentin C."/>
            <person name="Koh C.S."/>
            <person name="Le Clainche I."/>
            <person name="Bernard M."/>
            <person name="Bento P."/>
            <person name="Noel B."/>
            <person name="Labadie K."/>
            <person name="Alberti A."/>
            <person name="Charles M."/>
            <person name="Arnaud D."/>
            <person name="Guo H."/>
            <person name="Daviaud C."/>
            <person name="Alamery S."/>
            <person name="Jabbari K."/>
            <person name="Zhao M."/>
            <person name="Edger P.P."/>
            <person name="Chelaifa H."/>
            <person name="Tack D."/>
            <person name="Lassalle G."/>
            <person name="Mestiri I."/>
            <person name="Schnel N."/>
            <person name="Le Paslier M.C."/>
            <person name="Fan G."/>
            <person name="Renault V."/>
            <person name="Bayer P.E."/>
            <person name="Golicz A.A."/>
            <person name="Manoli S."/>
            <person name="Lee T.H."/>
            <person name="Thi V.H."/>
            <person name="Chalabi S."/>
            <person name="Hu Q."/>
            <person name="Fan C."/>
            <person name="Tollenaere R."/>
            <person name="Lu Y."/>
            <person name="Battail C."/>
            <person name="Shen J."/>
            <person name="Sidebottom C.H."/>
            <person name="Wang X."/>
            <person name="Canaguier A."/>
            <person name="Chauveau A."/>
            <person name="Berard A."/>
            <person name="Deniot G."/>
            <person name="Guan M."/>
            <person name="Liu Z."/>
            <person name="Sun F."/>
            <person name="Lim Y.P."/>
            <person name="Lyons E."/>
            <person name="Town C.D."/>
            <person name="Bancroft I."/>
            <person name="Wang X."/>
            <person name="Meng J."/>
            <person name="Ma J."/>
            <person name="Pires J.C."/>
            <person name="King G.J."/>
            <person name="Brunel D."/>
            <person name="Delourme R."/>
            <person name="Renard M."/>
            <person name="Aury J.M."/>
            <person name="Adams K.L."/>
            <person name="Batley J."/>
            <person name="Snowdon R.J."/>
            <person name="Tost J."/>
            <person name="Edwards D."/>
            <person name="Zhou Y."/>
            <person name="Hua W."/>
            <person name="Sharpe A.G."/>
            <person name="Paterson A.H."/>
            <person name="Guan C."/>
            <person name="Wincker P."/>
        </authorList>
    </citation>
    <scope>NUCLEOTIDE SEQUENCE [LARGE SCALE GENOMIC DNA]</scope>
    <source>
        <strain evidence="4">cv. Darmor-bzh</strain>
    </source>
</reference>
<dbReference type="Gramene" id="CDY44381">
    <property type="protein sequence ID" value="CDY44381"/>
    <property type="gene ID" value="GSBRNA2T00080050001"/>
</dbReference>
<name>A0A078I3D8_BRANA</name>
<protein>
    <submittedName>
        <fullName evidence="2">(rape) hypothetical protein</fullName>
    </submittedName>
    <submittedName>
        <fullName evidence="3">BnaA02g29960D protein</fullName>
    </submittedName>
</protein>
<accession>A0A078I3D8</accession>
<dbReference type="EMBL" id="HG994366">
    <property type="protein sequence ID" value="CAF1920539.1"/>
    <property type="molecule type" value="Genomic_DNA"/>
</dbReference>
<evidence type="ECO:0000256" key="1">
    <source>
        <dbReference type="SAM" id="SignalP"/>
    </source>
</evidence>
<reference evidence="3" key="2">
    <citation type="submission" date="2014-06" db="EMBL/GenBank/DDBJ databases">
        <authorList>
            <person name="Genoscope - CEA"/>
        </authorList>
    </citation>
    <scope>NUCLEOTIDE SEQUENCE</scope>
</reference>
<dbReference type="Proteomes" id="UP001295469">
    <property type="component" value="Chromosome C02"/>
</dbReference>
<organism evidence="3 4">
    <name type="scientific">Brassica napus</name>
    <name type="common">Rape</name>
    <dbReference type="NCBI Taxonomy" id="3708"/>
    <lineage>
        <taxon>Eukaryota</taxon>
        <taxon>Viridiplantae</taxon>
        <taxon>Streptophyta</taxon>
        <taxon>Embryophyta</taxon>
        <taxon>Tracheophyta</taxon>
        <taxon>Spermatophyta</taxon>
        <taxon>Magnoliopsida</taxon>
        <taxon>eudicotyledons</taxon>
        <taxon>Gunneridae</taxon>
        <taxon>Pentapetalae</taxon>
        <taxon>rosids</taxon>
        <taxon>malvids</taxon>
        <taxon>Brassicales</taxon>
        <taxon>Brassicaceae</taxon>
        <taxon>Brassiceae</taxon>
        <taxon>Brassica</taxon>
    </lineage>
</organism>
<feature type="signal peptide" evidence="1">
    <location>
        <begin position="1"/>
        <end position="23"/>
    </location>
</feature>
<reference evidence="2" key="3">
    <citation type="submission" date="2021-01" db="EMBL/GenBank/DDBJ databases">
        <authorList>
            <consortium name="Genoscope - CEA"/>
            <person name="William W."/>
        </authorList>
    </citation>
    <scope>NUCLEOTIDE SEQUENCE</scope>
</reference>
<feature type="chain" id="PRO_5040665733" evidence="1">
    <location>
        <begin position="24"/>
        <end position="77"/>
    </location>
</feature>
<dbReference type="PaxDb" id="3708-A0A078I3D8"/>
<dbReference type="EMBL" id="LK032588">
    <property type="protein sequence ID" value="CDY44381.1"/>
    <property type="molecule type" value="Genomic_DNA"/>
</dbReference>
<evidence type="ECO:0000313" key="4">
    <source>
        <dbReference type="Proteomes" id="UP000028999"/>
    </source>
</evidence>
<evidence type="ECO:0000313" key="3">
    <source>
        <dbReference type="EMBL" id="CDY44381.1"/>
    </source>
</evidence>
<sequence>MNKPDFSFFITVSLLLLLTAASAWNGTSELRYDGCAPGDTVRECLMAAAEKEDSATKEIYKPKTSAATAGFTLEDRR</sequence>
<proteinExistence type="predicted"/>